<dbReference type="PROSITE" id="PS51352">
    <property type="entry name" value="THIOREDOXIN_2"/>
    <property type="match status" value="1"/>
</dbReference>
<keyword evidence="3" id="KW-1185">Reference proteome</keyword>
<protein>
    <submittedName>
        <fullName evidence="2">Peroxiredoxin</fullName>
    </submittedName>
</protein>
<dbReference type="RefSeq" id="WP_030433463.1">
    <property type="nucleotide sequence ID" value="NZ_JOEF01000043.1"/>
</dbReference>
<name>A0A1G9TWR9_ALLAB</name>
<proteinExistence type="predicted"/>
<dbReference type="InterPro" id="IPR036249">
    <property type="entry name" value="Thioredoxin-like_sf"/>
</dbReference>
<organism evidence="2 3">
    <name type="scientific">Allokutzneria albata</name>
    <name type="common">Kibdelosporangium albatum</name>
    <dbReference type="NCBI Taxonomy" id="211114"/>
    <lineage>
        <taxon>Bacteria</taxon>
        <taxon>Bacillati</taxon>
        <taxon>Actinomycetota</taxon>
        <taxon>Actinomycetes</taxon>
        <taxon>Pseudonocardiales</taxon>
        <taxon>Pseudonocardiaceae</taxon>
        <taxon>Allokutzneria</taxon>
    </lineage>
</organism>
<feature type="domain" description="Thioredoxin" evidence="1">
    <location>
        <begin position="2"/>
        <end position="153"/>
    </location>
</feature>
<dbReference type="InterPro" id="IPR013766">
    <property type="entry name" value="Thioredoxin_domain"/>
</dbReference>
<dbReference type="GO" id="GO:0016491">
    <property type="term" value="F:oxidoreductase activity"/>
    <property type="evidence" value="ECO:0007669"/>
    <property type="project" value="InterPro"/>
</dbReference>
<evidence type="ECO:0000313" key="2">
    <source>
        <dbReference type="EMBL" id="SDM52028.1"/>
    </source>
</evidence>
<dbReference type="AlphaFoldDB" id="A0A1G9TWR9"/>
<reference evidence="2 3" key="1">
    <citation type="submission" date="2016-10" db="EMBL/GenBank/DDBJ databases">
        <authorList>
            <person name="de Groot N.N."/>
        </authorList>
    </citation>
    <scope>NUCLEOTIDE SEQUENCE [LARGE SCALE GENOMIC DNA]</scope>
    <source>
        <strain evidence="2 3">DSM 44149</strain>
    </source>
</reference>
<dbReference type="EMBL" id="LT629701">
    <property type="protein sequence ID" value="SDM52028.1"/>
    <property type="molecule type" value="Genomic_DNA"/>
</dbReference>
<dbReference type="eggNOG" id="COG1225">
    <property type="taxonomic scope" value="Bacteria"/>
</dbReference>
<evidence type="ECO:0000259" key="1">
    <source>
        <dbReference type="PROSITE" id="PS51352"/>
    </source>
</evidence>
<dbReference type="Gene3D" id="3.40.30.10">
    <property type="entry name" value="Glutaredoxin"/>
    <property type="match status" value="1"/>
</dbReference>
<dbReference type="Proteomes" id="UP000183376">
    <property type="component" value="Chromosome I"/>
</dbReference>
<dbReference type="InterPro" id="IPR000866">
    <property type="entry name" value="AhpC/TSA"/>
</dbReference>
<dbReference type="Pfam" id="PF00578">
    <property type="entry name" value="AhpC-TSA"/>
    <property type="match status" value="1"/>
</dbReference>
<dbReference type="STRING" id="211114.SAMN04489726_2029"/>
<gene>
    <name evidence="2" type="ORF">SAMN04489726_2029</name>
</gene>
<dbReference type="GO" id="GO:0016209">
    <property type="term" value="F:antioxidant activity"/>
    <property type="evidence" value="ECO:0007669"/>
    <property type="project" value="InterPro"/>
</dbReference>
<dbReference type="SUPFAM" id="SSF52833">
    <property type="entry name" value="Thioredoxin-like"/>
    <property type="match status" value="1"/>
</dbReference>
<accession>A0A1G9TWR9</accession>
<evidence type="ECO:0000313" key="3">
    <source>
        <dbReference type="Proteomes" id="UP000183376"/>
    </source>
</evidence>
<dbReference type="OrthoDB" id="9809746at2"/>
<sequence>MLETGSTVADIEFEDTAGRAVRLADYRGTDNVLLYFMRSTACAVCNSHVKDLVRRSAELTAANVRVLIAVPEGRAEAEAWRAKRQVPFPVVTGRRGTPHEAVGLMKKVFGALQQSGSLLIDRNGVIRHAHSATVPTNSYDKKGIAKAITELPTRA</sequence>